<protein>
    <recommendedName>
        <fullName evidence="7">ATP-dependent RNA helicase</fullName>
        <ecNumber evidence="7">3.6.4.13</ecNumber>
    </recommendedName>
</protein>
<dbReference type="PROSITE" id="PS00039">
    <property type="entry name" value="DEAD_ATP_HELICASE"/>
    <property type="match status" value="1"/>
</dbReference>
<dbReference type="EC" id="3.6.4.13" evidence="7"/>
<sequence length="723" mass="78126">MLGALRRCSTVLPRSVAQISSTSRSAAVSRISRPHNAALITRSLHQTSQWRQQNAAVAEEEGLGFQSEQTEDGPITTFAELGNRKLVSRGVVQTLIKDMGLETMTEVQTATINQALNGNDILAQAKTGTGKTLGFLIPVLQNILKTDASLGERGRGYQRKANKTTADDIRAIIVSPTRELAEQIAMEAKRLVANTSVIVQTAVGGTQKSAGLRAIQRQGCHILVGTPGRLKDILSDQYSGVQAPGLDALVFDEADRLLDQGFWPEIQEIMALLPKPEEKNRQTLMFSATVPHEVQKLVRETLKPGFDIVKTVRDDEEPTHARVPQYLVHVNGLENTVPAIVELCKNAIADAAQPDARPFKAILYFNSTAEVTLASAALTELPVDEDAMPPPQDTRGRYGRYREVRGALYPARVFEIHSKLSQGQRTRAADDFRKCSSGILVSSDVTARGMDFPNVTHVIQVGMPRDRETYIHRIGRTARAGKEGQGWLLSPMIEAQEVPRKLNNLPLQKDTSLATASVDMTREADVPKSAATILAQVAESYNRVPKQLKADAYRAYIGTYGFIRKKALVNAINNLSRYAWGMPSPPEISSALASRVGLTRVPGMNIDGRIIEGNLDDVDDRPIRSSDGRFGWGGRQGGGRGGSRGGFSNDRNGGGFSRGGGGGYGGDRGGDRRGGYGGDRGGERRGGYGGGDRRGGYGGDRGDRSGGSGFTGESRRFGGGDRY</sequence>
<reference evidence="13 14" key="1">
    <citation type="submission" date="2018-10" db="EMBL/GenBank/DDBJ databases">
        <title>Fifty Aureobasidium pullulans genomes reveal a recombining polyextremotolerant generalist.</title>
        <authorList>
            <person name="Gostincar C."/>
            <person name="Turk M."/>
            <person name="Zajc J."/>
            <person name="Gunde-Cimerman N."/>
        </authorList>
    </citation>
    <scope>NUCLEOTIDE SEQUENCE [LARGE SCALE GENOMIC DNA]</scope>
    <source>
        <strain evidence="12 14">EXF-10659</strain>
        <strain evidence="11 13">EXF-11900</strain>
    </source>
</reference>
<evidence type="ECO:0000313" key="13">
    <source>
        <dbReference type="Proteomes" id="UP000304951"/>
    </source>
</evidence>
<feature type="domain" description="Helicase ATP-binding" evidence="9">
    <location>
        <begin position="112"/>
        <end position="308"/>
    </location>
</feature>
<dbReference type="PROSITE" id="PS51192">
    <property type="entry name" value="HELICASE_ATP_BIND_1"/>
    <property type="match status" value="1"/>
</dbReference>
<evidence type="ECO:0000256" key="3">
    <source>
        <dbReference type="ARBA" id="ARBA00022806"/>
    </source>
</evidence>
<dbReference type="InterPro" id="IPR014001">
    <property type="entry name" value="Helicase_ATP-bd"/>
</dbReference>
<evidence type="ECO:0000256" key="4">
    <source>
        <dbReference type="ARBA" id="ARBA00022840"/>
    </source>
</evidence>
<dbReference type="EMBL" id="QZAF01000202">
    <property type="protein sequence ID" value="THV70382.1"/>
    <property type="molecule type" value="Genomic_DNA"/>
</dbReference>
<dbReference type="Proteomes" id="UP000304951">
    <property type="component" value="Unassembled WGS sequence"/>
</dbReference>
<dbReference type="GO" id="GO:0016787">
    <property type="term" value="F:hydrolase activity"/>
    <property type="evidence" value="ECO:0007669"/>
    <property type="project" value="UniProtKB-KW"/>
</dbReference>
<dbReference type="SMART" id="SM00487">
    <property type="entry name" value="DEXDc"/>
    <property type="match status" value="1"/>
</dbReference>
<name>A0A4S8SI65_AURPU</name>
<keyword evidence="1 6" id="KW-0547">Nucleotide-binding</keyword>
<comment type="domain">
    <text evidence="7">The Q motif is unique to and characteristic of the DEAD box family of RNA helicases and controls ATP binding and hydrolysis.</text>
</comment>
<dbReference type="GO" id="GO:0003724">
    <property type="term" value="F:RNA helicase activity"/>
    <property type="evidence" value="ECO:0007669"/>
    <property type="project" value="UniProtKB-EC"/>
</dbReference>
<dbReference type="GO" id="GO:0003723">
    <property type="term" value="F:RNA binding"/>
    <property type="evidence" value="ECO:0007669"/>
    <property type="project" value="UniProtKB-UniRule"/>
</dbReference>
<keyword evidence="4 6" id="KW-0067">ATP-binding</keyword>
<feature type="compositionally biased region" description="Basic and acidic residues" evidence="8">
    <location>
        <begin position="668"/>
        <end position="704"/>
    </location>
</feature>
<evidence type="ECO:0000256" key="8">
    <source>
        <dbReference type="SAM" id="MobiDB-lite"/>
    </source>
</evidence>
<dbReference type="Gene3D" id="3.40.50.300">
    <property type="entry name" value="P-loop containing nucleotide triphosphate hydrolases"/>
    <property type="match status" value="2"/>
</dbReference>
<keyword evidence="3 6" id="KW-0347">Helicase</keyword>
<dbReference type="InterPro" id="IPR001650">
    <property type="entry name" value="Helicase_C-like"/>
</dbReference>
<dbReference type="PROSITE" id="PS51194">
    <property type="entry name" value="HELICASE_CTER"/>
    <property type="match status" value="1"/>
</dbReference>
<dbReference type="Proteomes" id="UP000308802">
    <property type="component" value="Unassembled WGS sequence"/>
</dbReference>
<evidence type="ECO:0000313" key="12">
    <source>
        <dbReference type="EMBL" id="THW73442.1"/>
    </source>
</evidence>
<keyword evidence="2 6" id="KW-0378">Hydrolase</keyword>
<dbReference type="AlphaFoldDB" id="A0A4S8SI65"/>
<dbReference type="InterPro" id="IPR000629">
    <property type="entry name" value="RNA-helicase_DEAD-box_CS"/>
</dbReference>
<gene>
    <name evidence="12" type="ORF">D6D19_05652</name>
    <name evidence="11" type="ORF">D6D28_05198</name>
</gene>
<evidence type="ECO:0000256" key="2">
    <source>
        <dbReference type="ARBA" id="ARBA00022801"/>
    </source>
</evidence>
<evidence type="ECO:0000256" key="7">
    <source>
        <dbReference type="RuleBase" id="RU365068"/>
    </source>
</evidence>
<dbReference type="Pfam" id="PF00270">
    <property type="entry name" value="DEAD"/>
    <property type="match status" value="1"/>
</dbReference>
<comment type="similarity">
    <text evidence="6">Belongs to the DEAD box helicase family.</text>
</comment>
<organism evidence="11 13">
    <name type="scientific">Aureobasidium pullulans</name>
    <name type="common">Black yeast</name>
    <name type="synonym">Pullularia pullulans</name>
    <dbReference type="NCBI Taxonomy" id="5580"/>
    <lineage>
        <taxon>Eukaryota</taxon>
        <taxon>Fungi</taxon>
        <taxon>Dikarya</taxon>
        <taxon>Ascomycota</taxon>
        <taxon>Pezizomycotina</taxon>
        <taxon>Dothideomycetes</taxon>
        <taxon>Dothideomycetidae</taxon>
        <taxon>Dothideales</taxon>
        <taxon>Saccotheciaceae</taxon>
        <taxon>Aureobasidium</taxon>
    </lineage>
</organism>
<feature type="compositionally biased region" description="Gly residues" evidence="8">
    <location>
        <begin position="652"/>
        <end position="667"/>
    </location>
</feature>
<keyword evidence="5 7" id="KW-0694">RNA-binding</keyword>
<dbReference type="GO" id="GO:0005524">
    <property type="term" value="F:ATP binding"/>
    <property type="evidence" value="ECO:0007669"/>
    <property type="project" value="UniProtKB-UniRule"/>
</dbReference>
<comment type="catalytic activity">
    <reaction evidence="7">
        <text>ATP + H2O = ADP + phosphate + H(+)</text>
        <dbReference type="Rhea" id="RHEA:13065"/>
        <dbReference type="ChEBI" id="CHEBI:15377"/>
        <dbReference type="ChEBI" id="CHEBI:15378"/>
        <dbReference type="ChEBI" id="CHEBI:30616"/>
        <dbReference type="ChEBI" id="CHEBI:43474"/>
        <dbReference type="ChEBI" id="CHEBI:456216"/>
        <dbReference type="EC" id="3.6.4.13"/>
    </reaction>
</comment>
<dbReference type="InterPro" id="IPR027417">
    <property type="entry name" value="P-loop_NTPase"/>
</dbReference>
<feature type="compositionally biased region" description="Basic and acidic residues" evidence="8">
    <location>
        <begin position="713"/>
        <end position="723"/>
    </location>
</feature>
<dbReference type="Pfam" id="PF00271">
    <property type="entry name" value="Helicase_C"/>
    <property type="match status" value="1"/>
</dbReference>
<dbReference type="PANTHER" id="PTHR24031">
    <property type="entry name" value="RNA HELICASE"/>
    <property type="match status" value="1"/>
</dbReference>
<comment type="function">
    <text evidence="7">RNA helicase.</text>
</comment>
<evidence type="ECO:0000259" key="10">
    <source>
        <dbReference type="PROSITE" id="PS51194"/>
    </source>
</evidence>
<feature type="region of interest" description="Disordered" evidence="8">
    <location>
        <begin position="615"/>
        <end position="723"/>
    </location>
</feature>
<dbReference type="SUPFAM" id="SSF52540">
    <property type="entry name" value="P-loop containing nucleoside triphosphate hydrolases"/>
    <property type="match status" value="2"/>
</dbReference>
<accession>A0A4S8SI65</accession>
<feature type="compositionally biased region" description="Gly residues" evidence="8">
    <location>
        <begin position="630"/>
        <end position="645"/>
    </location>
</feature>
<evidence type="ECO:0000259" key="9">
    <source>
        <dbReference type="PROSITE" id="PS51192"/>
    </source>
</evidence>
<evidence type="ECO:0000256" key="6">
    <source>
        <dbReference type="RuleBase" id="RU000492"/>
    </source>
</evidence>
<evidence type="ECO:0000256" key="1">
    <source>
        <dbReference type="ARBA" id="ARBA00022741"/>
    </source>
</evidence>
<evidence type="ECO:0000313" key="14">
    <source>
        <dbReference type="Proteomes" id="UP000308802"/>
    </source>
</evidence>
<feature type="domain" description="Helicase C-terminal" evidence="10">
    <location>
        <begin position="336"/>
        <end position="524"/>
    </location>
</feature>
<dbReference type="InterPro" id="IPR011545">
    <property type="entry name" value="DEAD/DEAH_box_helicase_dom"/>
</dbReference>
<evidence type="ECO:0000256" key="5">
    <source>
        <dbReference type="ARBA" id="ARBA00022884"/>
    </source>
</evidence>
<evidence type="ECO:0000313" key="11">
    <source>
        <dbReference type="EMBL" id="THV70382.1"/>
    </source>
</evidence>
<proteinExistence type="inferred from homology"/>
<dbReference type="CDD" id="cd18787">
    <property type="entry name" value="SF2_C_DEAD"/>
    <property type="match status" value="1"/>
</dbReference>
<dbReference type="EMBL" id="QZAO01000174">
    <property type="protein sequence ID" value="THW73442.1"/>
    <property type="molecule type" value="Genomic_DNA"/>
</dbReference>
<dbReference type="SMART" id="SM00490">
    <property type="entry name" value="HELICc"/>
    <property type="match status" value="1"/>
</dbReference>
<comment type="caution">
    <text evidence="11">The sequence shown here is derived from an EMBL/GenBank/DDBJ whole genome shotgun (WGS) entry which is preliminary data.</text>
</comment>